<name>A0A938WUH6_9BACT</name>
<reference evidence="1" key="2">
    <citation type="journal article" date="2021" name="Sci. Rep.">
        <title>The distribution of antibiotic resistance genes in chicken gut microbiota commensals.</title>
        <authorList>
            <person name="Juricova H."/>
            <person name="Matiasovicova J."/>
            <person name="Kubasova T."/>
            <person name="Cejkova D."/>
            <person name="Rychlik I."/>
        </authorList>
    </citation>
    <scope>NUCLEOTIDE SEQUENCE</scope>
    <source>
        <strain evidence="1">An824</strain>
    </source>
</reference>
<keyword evidence="2" id="KW-1185">Reference proteome</keyword>
<reference evidence="1" key="1">
    <citation type="submission" date="2020-08" db="EMBL/GenBank/DDBJ databases">
        <authorList>
            <person name="Cejkova D."/>
            <person name="Kubasova T."/>
            <person name="Jahodarova E."/>
            <person name="Rychlik I."/>
        </authorList>
    </citation>
    <scope>NUCLEOTIDE SEQUENCE</scope>
    <source>
        <strain evidence="1">An824</strain>
    </source>
</reference>
<dbReference type="InterPro" id="IPR018841">
    <property type="entry name" value="DUF2442"/>
</dbReference>
<dbReference type="RefSeq" id="WP_205104098.1">
    <property type="nucleotide sequence ID" value="NZ_JACJJG010000020.1"/>
</dbReference>
<protein>
    <submittedName>
        <fullName evidence="1">DUF2442 domain-containing protein</fullName>
    </submittedName>
</protein>
<evidence type="ECO:0000313" key="1">
    <source>
        <dbReference type="EMBL" id="MBM6673399.1"/>
    </source>
</evidence>
<gene>
    <name evidence="1" type="ORF">H6A34_05870</name>
</gene>
<accession>A0A938WUH6</accession>
<organism evidence="1 2">
    <name type="scientific">Marseilla massiliensis</name>
    <dbReference type="NCBI Taxonomy" id="1841864"/>
    <lineage>
        <taxon>Bacteria</taxon>
        <taxon>Pseudomonadati</taxon>
        <taxon>Bacteroidota</taxon>
        <taxon>Bacteroidia</taxon>
        <taxon>Bacteroidales</taxon>
        <taxon>Prevotellaceae</taxon>
        <taxon>Marseilla</taxon>
    </lineage>
</organism>
<dbReference type="Proteomes" id="UP000706891">
    <property type="component" value="Unassembled WGS sequence"/>
</dbReference>
<sequence length="87" mass="10233">MSKHRITKVWVDDTHVYAMTETGLTANYAFFQWPKLAKATREQREDYQLSYSGIHWPQIDEDLNFESMFNANGLCPITEAENSFYFS</sequence>
<dbReference type="Gene3D" id="3.30.2020.40">
    <property type="entry name" value="Uncharacterised protein PF10387, DUF2442"/>
    <property type="match status" value="1"/>
</dbReference>
<dbReference type="AlphaFoldDB" id="A0A938WUH6"/>
<dbReference type="EMBL" id="JACJJG010000020">
    <property type="protein sequence ID" value="MBM6673399.1"/>
    <property type="molecule type" value="Genomic_DNA"/>
</dbReference>
<proteinExistence type="predicted"/>
<evidence type="ECO:0000313" key="2">
    <source>
        <dbReference type="Proteomes" id="UP000706891"/>
    </source>
</evidence>
<dbReference type="Pfam" id="PF10387">
    <property type="entry name" value="DUF2442"/>
    <property type="match status" value="1"/>
</dbReference>
<comment type="caution">
    <text evidence="1">The sequence shown here is derived from an EMBL/GenBank/DDBJ whole genome shotgun (WGS) entry which is preliminary data.</text>
</comment>